<feature type="compositionally biased region" description="Basic and acidic residues" evidence="1">
    <location>
        <begin position="1048"/>
        <end position="1074"/>
    </location>
</feature>
<feature type="compositionally biased region" description="Polar residues" evidence="1">
    <location>
        <begin position="886"/>
        <end position="906"/>
    </location>
</feature>
<feature type="region of interest" description="Disordered" evidence="1">
    <location>
        <begin position="797"/>
        <end position="945"/>
    </location>
</feature>
<reference evidence="2 3" key="1">
    <citation type="submission" date="2016-12" db="EMBL/GenBank/DDBJ databases">
        <title>Trade-off between light-utilization and light-protection in marine flavobacteria.</title>
        <authorList>
            <person name="Kumagai Y."/>
            <person name="Yoshizawa S."/>
            <person name="Kogure K."/>
            <person name="Iwasaki W."/>
        </authorList>
    </citation>
    <scope>NUCLEOTIDE SEQUENCE [LARGE SCALE GENOMIC DNA]</scope>
    <source>
        <strain evidence="2 3">KCTC 12100</strain>
    </source>
</reference>
<dbReference type="EMBL" id="MSCK01000001">
    <property type="protein sequence ID" value="PQJ71796.1"/>
    <property type="molecule type" value="Genomic_DNA"/>
</dbReference>
<feature type="non-terminal residue" evidence="2">
    <location>
        <position position="1781"/>
    </location>
</feature>
<evidence type="ECO:0000313" key="3">
    <source>
        <dbReference type="Proteomes" id="UP000247345"/>
    </source>
</evidence>
<proteinExistence type="predicted"/>
<feature type="compositionally biased region" description="Acidic residues" evidence="1">
    <location>
        <begin position="1682"/>
        <end position="1699"/>
    </location>
</feature>
<feature type="compositionally biased region" description="Polar residues" evidence="1">
    <location>
        <begin position="1347"/>
        <end position="1362"/>
    </location>
</feature>
<dbReference type="Gene3D" id="4.10.1080.10">
    <property type="entry name" value="TSP type-3 repeat"/>
    <property type="match status" value="2"/>
</dbReference>
<feature type="region of interest" description="Disordered" evidence="1">
    <location>
        <begin position="1501"/>
        <end position="1544"/>
    </location>
</feature>
<feature type="compositionally biased region" description="Basic and acidic residues" evidence="1">
    <location>
        <begin position="1520"/>
        <end position="1533"/>
    </location>
</feature>
<organism evidence="2 3">
    <name type="scientific">Polaribacter butkevichii</name>
    <dbReference type="NCBI Taxonomy" id="218490"/>
    <lineage>
        <taxon>Bacteria</taxon>
        <taxon>Pseudomonadati</taxon>
        <taxon>Bacteroidota</taxon>
        <taxon>Flavobacteriia</taxon>
        <taxon>Flavobacteriales</taxon>
        <taxon>Flavobacteriaceae</taxon>
    </lineage>
</organism>
<feature type="region of interest" description="Disordered" evidence="1">
    <location>
        <begin position="1309"/>
        <end position="1362"/>
    </location>
</feature>
<dbReference type="InterPro" id="IPR028974">
    <property type="entry name" value="TSP_type-3_rpt"/>
</dbReference>
<name>A0A2P6CA50_9FLAO</name>
<evidence type="ECO:0000256" key="1">
    <source>
        <dbReference type="SAM" id="MobiDB-lite"/>
    </source>
</evidence>
<keyword evidence="3" id="KW-1185">Reference proteome</keyword>
<dbReference type="InterPro" id="IPR018247">
    <property type="entry name" value="EF_Hand_1_Ca_BS"/>
</dbReference>
<sequence length="1781" mass="185569">MKHLKETKLFGEIIRFKLVGLGFYLLFCKIASILKLKKVSRLLLPILLLLAFQNALGQQSSSVTYTSGDIPTSRLSVTDCASYSYLQLFIPAGATVTSTNVSYNMTSLNGSTKAQQYSYIYHQETNTSEPFYALGQGITGGTQNYNRTINIANGVSSTGVLTFLIVPRRNSNIGGCDTTYTKVDNNTWKITVNYIEAFDQCDAPNSGNVDTDGDNISDICDEDDDNDGISDEEERNQVDCTTKVSPSFGVINGPFSYNGSNVATPTVGDQFIYNDVYTGVDAIVTIVSSTDTSIVMLDVPGTTAGVDNNFQPQIQHASPTSFTEFKIDFVVADTNIPAPETTYIVTTIDNDLNEFVTYKDGYSDNLQTDTPNKLNTYTGQPANVGGFSKGYISDGTLGADIAADKPEYQITSIYALSSSVSIRFGDARSNTSYHSVSMSPCLPTINWSTTPLFYENIDTDRDGIPNHLDSDSDNDGCSDTDEAYYVAGANPDADADNNGYYGSGTPAVNPTTGRVTAASYSTPNAYYLNNVVNTCDDNDNDGVPDGADEDDDNDGILDTDECMGIVYSVPVVTQNFEAAGFVTDAGVDDAACAITGCNVPKGGGITLLDPSTITCWQPTTGVVEATKGLHPVPSGKAAVFNAFAANTNTNVCRELGIDYNGNGRFGEIISIDNVTVVAGVAYSVAVYAAEVTNTNPYVSSYSFEFYNAGTSTPAGIPNFSLNNITQGNQNWQLNETDFVASVTKNIDIVLVQTSPEELGADIALDAFSILRGTCSGDTDKDGVLNIYDLDSDNDGIPDVIEAGGTDANNDGRADDDDNNADNTGSNGIPTSASTGLTPTSTDGDSIPDYLDLDADNDGIPDVTEAGGIDLNNDGRADDDDNNADNTGSNGIPTSAGTGLTPTSTDGDSVPDYLDLDADNDGIPDNIEGQTTTGYVAPSGADTDNDGFDDAYDPDCTGANCSGVSGAIINPINSDNTDTADYIDLDSDNDGIFDVIESGSGLANDGNGVVTGAVGTNGLVDAIETGDSDQGYTDVNGEYDNTQADNFTDTDKDVNTGGDVDYRDAQENDNDKDGVPDSVDLDDDNDGILDTDEGFSCPSTSYIDLGQAFTNTSTNTNGGNASGNVANIYSFGGTSATFSYELINAAQWVAGVSSKGPTVGVDGNYINTQPNFTNFPSGSFYPANAATISAAVYKITFTQPVFNVEFKWGGSDHSDRTDFLANLNGSNTPLTISNSTLASGSYKITGQSLVSNAIGANAPSNGVLISSQGPLNEIIIVVGKENGDNSNATTQLFELKYCAALDTDNDGIPNHLDLDSDNDGIPDVTEAGGTDSNNDGRADDDDNNVNNTGSNGIPTSANTGLMPTSSDGDGILDYLDLDADNDGIPDNIEAQTTLGYVAPTGVDTDKDGLDDAYDPDCTGANCSGVTGTLIVPVNTDGADTADYLDLDADNDGIFDIIESGSGLANDGSGVVTGAVGTNGLVDAIETSDTDLGYTDVNGEYDNTQADNFTDTDGDVSTGGDVDYRDVQDNDKDGIPDSVDLDDDNDGIPDTAENGVNFADGDADGDGIPNYKDTADTAGGTGDGSTTDYTDSNNDGIPDVYDADGDGIPNHLDLDTDNDGIPDIVEAGGVDTNGDGVIDYPTPGDPTTMVDLDGDGLANTYDDTDTAGSSTGWSAGTPISNPDSDGDGISDAQDLDSDNDGIPDVVEAGGTDANGDGRADNFVDIDNDGFNDLVDGDINGTTVPTKALIITGTDGNSDGIPDNYPNGDTDGDGLLDSTDLDAD</sequence>
<feature type="region of interest" description="Disordered" evidence="1">
    <location>
        <begin position="1570"/>
        <end position="1593"/>
    </location>
</feature>
<gene>
    <name evidence="2" type="ORF">BTO14_00365</name>
</gene>
<feature type="region of interest" description="Disordered" evidence="1">
    <location>
        <begin position="1653"/>
        <end position="1718"/>
    </location>
</feature>
<feature type="compositionally biased region" description="Polar residues" evidence="1">
    <location>
        <begin position="1664"/>
        <end position="1681"/>
    </location>
</feature>
<dbReference type="PROSITE" id="PS00018">
    <property type="entry name" value="EF_HAND_1"/>
    <property type="match status" value="1"/>
</dbReference>
<feature type="compositionally biased region" description="Acidic residues" evidence="1">
    <location>
        <begin position="1767"/>
        <end position="1781"/>
    </location>
</feature>
<dbReference type="PANTHER" id="PTHR10199:SF119">
    <property type="entry name" value="RE20510P"/>
    <property type="match status" value="1"/>
</dbReference>
<dbReference type="SUPFAM" id="SSF103647">
    <property type="entry name" value="TSP type-3 repeat"/>
    <property type="match status" value="1"/>
</dbReference>
<dbReference type="GO" id="GO:0005509">
    <property type="term" value="F:calcium ion binding"/>
    <property type="evidence" value="ECO:0007669"/>
    <property type="project" value="InterPro"/>
</dbReference>
<dbReference type="Proteomes" id="UP000247345">
    <property type="component" value="Unassembled WGS sequence"/>
</dbReference>
<protein>
    <submittedName>
        <fullName evidence="2">Uncharacterized protein</fullName>
    </submittedName>
</protein>
<dbReference type="PANTHER" id="PTHR10199">
    <property type="entry name" value="THROMBOSPONDIN"/>
    <property type="match status" value="1"/>
</dbReference>
<accession>A0A2P6CA50</accession>
<feature type="region of interest" description="Disordered" evidence="1">
    <location>
        <begin position="1025"/>
        <end position="1081"/>
    </location>
</feature>
<feature type="compositionally biased region" description="Low complexity" evidence="1">
    <location>
        <begin position="1582"/>
        <end position="1593"/>
    </location>
</feature>
<evidence type="ECO:0000313" key="2">
    <source>
        <dbReference type="EMBL" id="PQJ71796.1"/>
    </source>
</evidence>
<feature type="compositionally biased region" description="Polar residues" evidence="1">
    <location>
        <begin position="828"/>
        <end position="843"/>
    </location>
</feature>
<feature type="region of interest" description="Disordered" evidence="1">
    <location>
        <begin position="1750"/>
        <end position="1781"/>
    </location>
</feature>
<comment type="caution">
    <text evidence="2">The sequence shown here is derived from an EMBL/GenBank/DDBJ whole genome shotgun (WGS) entry which is preliminary data.</text>
</comment>
<feature type="compositionally biased region" description="Polar residues" evidence="1">
    <location>
        <begin position="1027"/>
        <end position="1046"/>
    </location>
</feature>